<evidence type="ECO:0000313" key="3">
    <source>
        <dbReference type="Proteomes" id="UP000228380"/>
    </source>
</evidence>
<gene>
    <name evidence="4" type="primary">LOC103718945</name>
</gene>
<reference evidence="4" key="1">
    <citation type="submission" date="2025-08" db="UniProtKB">
        <authorList>
            <consortium name="RefSeq"/>
        </authorList>
    </citation>
    <scope>IDENTIFICATION</scope>
    <source>
        <tissue evidence="4">Young leaves</tissue>
    </source>
</reference>
<dbReference type="GO" id="GO:0009451">
    <property type="term" value="P:RNA modification"/>
    <property type="evidence" value="ECO:0007669"/>
    <property type="project" value="InterPro"/>
</dbReference>
<dbReference type="PANTHER" id="PTHR47926">
    <property type="entry name" value="PENTATRICOPEPTIDE REPEAT-CONTAINING PROTEIN"/>
    <property type="match status" value="1"/>
</dbReference>
<organism evidence="3 4">
    <name type="scientific">Phoenix dactylifera</name>
    <name type="common">Date palm</name>
    <dbReference type="NCBI Taxonomy" id="42345"/>
    <lineage>
        <taxon>Eukaryota</taxon>
        <taxon>Viridiplantae</taxon>
        <taxon>Streptophyta</taxon>
        <taxon>Embryophyta</taxon>
        <taxon>Tracheophyta</taxon>
        <taxon>Spermatophyta</taxon>
        <taxon>Magnoliopsida</taxon>
        <taxon>Liliopsida</taxon>
        <taxon>Arecaceae</taxon>
        <taxon>Coryphoideae</taxon>
        <taxon>Phoeniceae</taxon>
        <taxon>Phoenix</taxon>
    </lineage>
</organism>
<dbReference type="KEGG" id="pda:103718945"/>
<dbReference type="Pfam" id="PF13041">
    <property type="entry name" value="PPR_2"/>
    <property type="match status" value="1"/>
</dbReference>
<dbReference type="OrthoDB" id="185373at2759"/>
<keyword evidence="3" id="KW-1185">Reference proteome</keyword>
<dbReference type="InterPro" id="IPR002885">
    <property type="entry name" value="PPR_rpt"/>
</dbReference>
<dbReference type="PROSITE" id="PS51375">
    <property type="entry name" value="PPR"/>
    <property type="match status" value="1"/>
</dbReference>
<dbReference type="PANTHER" id="PTHR47926:SF347">
    <property type="entry name" value="PENTATRICOPEPTIDE REPEAT-CONTAINING PROTEIN"/>
    <property type="match status" value="1"/>
</dbReference>
<evidence type="ECO:0000256" key="1">
    <source>
        <dbReference type="ARBA" id="ARBA00022737"/>
    </source>
</evidence>
<dbReference type="Proteomes" id="UP000228380">
    <property type="component" value="Unplaced"/>
</dbReference>
<evidence type="ECO:0000313" key="4">
    <source>
        <dbReference type="RefSeq" id="XP_008806183.1"/>
    </source>
</evidence>
<dbReference type="RefSeq" id="XP_008806183.1">
    <property type="nucleotide sequence ID" value="XM_008807961.1"/>
</dbReference>
<proteinExistence type="predicted"/>
<dbReference type="InterPro" id="IPR011990">
    <property type="entry name" value="TPR-like_helical_dom_sf"/>
</dbReference>
<dbReference type="GeneID" id="103718945"/>
<feature type="repeat" description="PPR" evidence="2">
    <location>
        <begin position="68"/>
        <end position="102"/>
    </location>
</feature>
<keyword evidence="1" id="KW-0677">Repeat</keyword>
<dbReference type="InterPro" id="IPR046960">
    <property type="entry name" value="PPR_At4g14850-like_plant"/>
</dbReference>
<dbReference type="Gene3D" id="1.25.40.10">
    <property type="entry name" value="Tetratricopeptide repeat domain"/>
    <property type="match status" value="1"/>
</dbReference>
<dbReference type="GO" id="GO:0003723">
    <property type="term" value="F:RNA binding"/>
    <property type="evidence" value="ECO:0007669"/>
    <property type="project" value="InterPro"/>
</dbReference>
<name>A0A8B7CTK2_PHODC</name>
<dbReference type="NCBIfam" id="TIGR00756">
    <property type="entry name" value="PPR"/>
    <property type="match status" value="1"/>
</dbReference>
<accession>A0A8B7CTK2</accession>
<dbReference type="AlphaFoldDB" id="A0A8B7CTK2"/>
<sequence length="205" mass="23403">MPVKNEVSWRAIISDYSGKGELDVPQSLFDKMPVGRNIMTWNSMASAFARRELLLLARKLFDKMPIRNVMSWNSMVSVYALNGYMDLVRELFDLMPERGTKPNDITFVGMLTAYTHSGLADEGCRYFVNMSKVYGVQPEMKHYGCIVDLLIRAWIHIEIGIVDEVRSQVLKLEHQQSGYCVVLSNICAAASRWDDASKYEDFIEA</sequence>
<evidence type="ECO:0000256" key="2">
    <source>
        <dbReference type="PROSITE-ProRule" id="PRU00708"/>
    </source>
</evidence>
<protein>
    <submittedName>
        <fullName evidence="4">Pentatricopeptide repeat-containing protein At4g02750-like</fullName>
    </submittedName>
</protein>